<gene>
    <name evidence="1" type="ORF">PR048_013652</name>
</gene>
<evidence type="ECO:0000313" key="2">
    <source>
        <dbReference type="Proteomes" id="UP001159363"/>
    </source>
</evidence>
<proteinExistence type="predicted"/>
<accession>A0ABQ9HT73</accession>
<dbReference type="EMBL" id="JARBHB010000004">
    <property type="protein sequence ID" value="KAJ8887437.1"/>
    <property type="molecule type" value="Genomic_DNA"/>
</dbReference>
<evidence type="ECO:0000313" key="1">
    <source>
        <dbReference type="EMBL" id="KAJ8887437.1"/>
    </source>
</evidence>
<organism evidence="1 2">
    <name type="scientific">Dryococelus australis</name>
    <dbReference type="NCBI Taxonomy" id="614101"/>
    <lineage>
        <taxon>Eukaryota</taxon>
        <taxon>Metazoa</taxon>
        <taxon>Ecdysozoa</taxon>
        <taxon>Arthropoda</taxon>
        <taxon>Hexapoda</taxon>
        <taxon>Insecta</taxon>
        <taxon>Pterygota</taxon>
        <taxon>Neoptera</taxon>
        <taxon>Polyneoptera</taxon>
        <taxon>Phasmatodea</taxon>
        <taxon>Verophasmatodea</taxon>
        <taxon>Anareolatae</taxon>
        <taxon>Phasmatidae</taxon>
        <taxon>Eurycanthinae</taxon>
        <taxon>Dryococelus</taxon>
    </lineage>
</organism>
<name>A0ABQ9HT73_9NEOP</name>
<sequence>MMPKYIRKSSQHKWREVNIASAVKSVLDRRLTLVPKATLFRQCRKESNADEVSVKRENFGTALSLYGKQNVQYSDERLDGLTSSLLEMTYNIRSLLLKKGQVKAGFCLF</sequence>
<keyword evidence="2" id="KW-1185">Reference proteome</keyword>
<comment type="caution">
    <text evidence="1">The sequence shown here is derived from an EMBL/GenBank/DDBJ whole genome shotgun (WGS) entry which is preliminary data.</text>
</comment>
<protein>
    <submittedName>
        <fullName evidence="1">Uncharacterized protein</fullName>
    </submittedName>
</protein>
<dbReference type="Proteomes" id="UP001159363">
    <property type="component" value="Chromosome X"/>
</dbReference>
<reference evidence="1 2" key="1">
    <citation type="submission" date="2023-02" db="EMBL/GenBank/DDBJ databases">
        <title>LHISI_Scaffold_Assembly.</title>
        <authorList>
            <person name="Stuart O.P."/>
            <person name="Cleave R."/>
            <person name="Magrath M.J.L."/>
            <person name="Mikheyev A.S."/>
        </authorList>
    </citation>
    <scope>NUCLEOTIDE SEQUENCE [LARGE SCALE GENOMIC DNA]</scope>
    <source>
        <strain evidence="1">Daus_M_001</strain>
        <tissue evidence="1">Leg muscle</tissue>
    </source>
</reference>